<reference evidence="6 7" key="1">
    <citation type="submission" date="2019-08" db="EMBL/GenBank/DDBJ databases">
        <title>Sphingorhabdus soil sp. nov., isolated from arctic soil.</title>
        <authorList>
            <person name="Liu Y."/>
        </authorList>
    </citation>
    <scope>NUCLEOTIDE SEQUENCE [LARGE SCALE GENOMIC DNA]</scope>
    <source>
        <strain evidence="6 7">D-2Q-5-6</strain>
    </source>
</reference>
<dbReference type="InterPro" id="IPR013766">
    <property type="entry name" value="Thioredoxin_domain"/>
</dbReference>
<feature type="domain" description="Thioredoxin" evidence="5">
    <location>
        <begin position="35"/>
        <end position="175"/>
    </location>
</feature>
<dbReference type="RefSeq" id="WP_147122933.1">
    <property type="nucleotide sequence ID" value="NZ_VOPY01000002.1"/>
</dbReference>
<dbReference type="GO" id="GO:0030313">
    <property type="term" value="C:cell envelope"/>
    <property type="evidence" value="ECO:0007669"/>
    <property type="project" value="UniProtKB-SubCell"/>
</dbReference>
<proteinExistence type="predicted"/>
<dbReference type="Pfam" id="PF08534">
    <property type="entry name" value="Redoxin"/>
    <property type="match status" value="1"/>
</dbReference>
<keyword evidence="3" id="KW-1015">Disulfide bond</keyword>
<dbReference type="GO" id="GO:0015036">
    <property type="term" value="F:disulfide oxidoreductase activity"/>
    <property type="evidence" value="ECO:0007669"/>
    <property type="project" value="UniProtKB-ARBA"/>
</dbReference>
<dbReference type="OrthoDB" id="9799347at2"/>
<dbReference type="InterPro" id="IPR017937">
    <property type="entry name" value="Thioredoxin_CS"/>
</dbReference>
<dbReference type="AlphaFoldDB" id="A0A5C6U838"/>
<comment type="caution">
    <text evidence="6">The sequence shown here is derived from an EMBL/GenBank/DDBJ whole genome shotgun (WGS) entry which is preliminary data.</text>
</comment>
<dbReference type="PROSITE" id="PS00194">
    <property type="entry name" value="THIOREDOXIN_1"/>
    <property type="match status" value="1"/>
</dbReference>
<organism evidence="6 7">
    <name type="scientific">Flavisphingopyxis soli</name>
    <dbReference type="NCBI Taxonomy" id="2601267"/>
    <lineage>
        <taxon>Bacteria</taxon>
        <taxon>Pseudomonadati</taxon>
        <taxon>Pseudomonadota</taxon>
        <taxon>Alphaproteobacteria</taxon>
        <taxon>Sphingomonadales</taxon>
        <taxon>Sphingopyxidaceae</taxon>
        <taxon>Flavisphingopyxis</taxon>
    </lineage>
</organism>
<dbReference type="PANTHER" id="PTHR42852:SF6">
    <property type="entry name" value="THIOL:DISULFIDE INTERCHANGE PROTEIN DSBE"/>
    <property type="match status" value="1"/>
</dbReference>
<dbReference type="GO" id="GO:0017004">
    <property type="term" value="P:cytochrome complex assembly"/>
    <property type="evidence" value="ECO:0007669"/>
    <property type="project" value="UniProtKB-KW"/>
</dbReference>
<sequence>MKRVLLWTPFALAALLLGLMLARLDAPHDETIASQWVDKPMPAFNLPPATDGIPGLAAADLATGEPHLVNIFASWCVPCRVEAPMLETLRARGVRVVGIAIRDTPKDVASFLSEYGNPYARIGSDVDSNVQIAIGSSGVPESFLVDGKGIVREQIQGVILESDVDRIVAKMKAMR</sequence>
<dbReference type="SUPFAM" id="SSF52833">
    <property type="entry name" value="Thioredoxin-like"/>
    <property type="match status" value="1"/>
</dbReference>
<dbReference type="EMBL" id="VOPY01000002">
    <property type="protein sequence ID" value="TXC68979.1"/>
    <property type="molecule type" value="Genomic_DNA"/>
</dbReference>
<dbReference type="Proteomes" id="UP000321129">
    <property type="component" value="Unassembled WGS sequence"/>
</dbReference>
<dbReference type="PROSITE" id="PS51352">
    <property type="entry name" value="THIOREDOXIN_2"/>
    <property type="match status" value="1"/>
</dbReference>
<evidence type="ECO:0000256" key="1">
    <source>
        <dbReference type="ARBA" id="ARBA00004196"/>
    </source>
</evidence>
<protein>
    <submittedName>
        <fullName evidence="6">Redoxin domain-containing protein</fullName>
    </submittedName>
</protein>
<evidence type="ECO:0000313" key="6">
    <source>
        <dbReference type="EMBL" id="TXC68979.1"/>
    </source>
</evidence>
<dbReference type="InterPro" id="IPR013740">
    <property type="entry name" value="Redoxin"/>
</dbReference>
<evidence type="ECO:0000259" key="5">
    <source>
        <dbReference type="PROSITE" id="PS51352"/>
    </source>
</evidence>
<accession>A0A5C6U838</accession>
<dbReference type="PANTHER" id="PTHR42852">
    <property type="entry name" value="THIOL:DISULFIDE INTERCHANGE PROTEIN DSBE"/>
    <property type="match status" value="1"/>
</dbReference>
<evidence type="ECO:0000256" key="3">
    <source>
        <dbReference type="ARBA" id="ARBA00023157"/>
    </source>
</evidence>
<keyword evidence="4" id="KW-0676">Redox-active center</keyword>
<keyword evidence="2" id="KW-0201">Cytochrome c-type biogenesis</keyword>
<evidence type="ECO:0000313" key="7">
    <source>
        <dbReference type="Proteomes" id="UP000321129"/>
    </source>
</evidence>
<evidence type="ECO:0000256" key="2">
    <source>
        <dbReference type="ARBA" id="ARBA00022748"/>
    </source>
</evidence>
<dbReference type="Gene3D" id="3.40.30.10">
    <property type="entry name" value="Glutaredoxin"/>
    <property type="match status" value="1"/>
</dbReference>
<gene>
    <name evidence="6" type="ORF">FSZ31_08515</name>
</gene>
<name>A0A5C6U838_9SPHN</name>
<comment type="subcellular location">
    <subcellularLocation>
        <location evidence="1">Cell envelope</location>
    </subcellularLocation>
</comment>
<keyword evidence="7" id="KW-1185">Reference proteome</keyword>
<dbReference type="InterPro" id="IPR036249">
    <property type="entry name" value="Thioredoxin-like_sf"/>
</dbReference>
<dbReference type="InterPro" id="IPR050553">
    <property type="entry name" value="Thioredoxin_ResA/DsbE_sf"/>
</dbReference>
<evidence type="ECO:0000256" key="4">
    <source>
        <dbReference type="ARBA" id="ARBA00023284"/>
    </source>
</evidence>